<dbReference type="Proteomes" id="UP000317288">
    <property type="component" value="Unassembled WGS sequence"/>
</dbReference>
<organism evidence="2 3">
    <name type="scientific">Vreelandella titanicae</name>
    <dbReference type="NCBI Taxonomy" id="664683"/>
    <lineage>
        <taxon>Bacteria</taxon>
        <taxon>Pseudomonadati</taxon>
        <taxon>Pseudomonadota</taxon>
        <taxon>Gammaproteobacteria</taxon>
        <taxon>Oceanospirillales</taxon>
        <taxon>Halomonadaceae</taxon>
        <taxon>Vreelandella</taxon>
    </lineage>
</organism>
<comment type="caution">
    <text evidence="2">The sequence shown here is derived from an EMBL/GenBank/DDBJ whole genome shotgun (WGS) entry which is preliminary data.</text>
</comment>
<evidence type="ECO:0000313" key="3">
    <source>
        <dbReference type="Proteomes" id="UP000317288"/>
    </source>
</evidence>
<feature type="region of interest" description="Disordered" evidence="1">
    <location>
        <begin position="1"/>
        <end position="30"/>
    </location>
</feature>
<accession>A0A558JBK6</accession>
<name>A0A558JBK6_9GAMM</name>
<evidence type="ECO:0000313" key="2">
    <source>
        <dbReference type="EMBL" id="TVU91013.1"/>
    </source>
</evidence>
<reference evidence="2 3" key="1">
    <citation type="submission" date="2019-07" db="EMBL/GenBank/DDBJ databases">
        <title>Diversity of Bacteria from Kongsfjorden, Arctic.</title>
        <authorList>
            <person name="Yu Y."/>
        </authorList>
    </citation>
    <scope>NUCLEOTIDE SEQUENCE [LARGE SCALE GENOMIC DNA]</scope>
    <source>
        <strain evidence="2 3">SM1922</strain>
    </source>
</reference>
<evidence type="ECO:0000256" key="1">
    <source>
        <dbReference type="SAM" id="MobiDB-lite"/>
    </source>
</evidence>
<dbReference type="AlphaFoldDB" id="A0A558JBK6"/>
<protein>
    <submittedName>
        <fullName evidence="2">Uncharacterized protein</fullName>
    </submittedName>
</protein>
<dbReference type="EMBL" id="VNFE01000002">
    <property type="protein sequence ID" value="TVU91013.1"/>
    <property type="molecule type" value="Genomic_DNA"/>
</dbReference>
<sequence>MHTAKTVGQATDDGISFSREDGPQLLRPGDGEATGAASLAILCFRGRLYVSLYGINQRLHTKGV</sequence>
<proteinExistence type="predicted"/>
<gene>
    <name evidence="2" type="ORF">FQP89_07995</name>
</gene>